<organism evidence="11 12">
    <name type="scientific">Alosa alosa</name>
    <name type="common">allis shad</name>
    <dbReference type="NCBI Taxonomy" id="278164"/>
    <lineage>
        <taxon>Eukaryota</taxon>
        <taxon>Metazoa</taxon>
        <taxon>Chordata</taxon>
        <taxon>Craniata</taxon>
        <taxon>Vertebrata</taxon>
        <taxon>Euteleostomi</taxon>
        <taxon>Actinopterygii</taxon>
        <taxon>Neopterygii</taxon>
        <taxon>Teleostei</taxon>
        <taxon>Clupei</taxon>
        <taxon>Clupeiformes</taxon>
        <taxon>Clupeoidei</taxon>
        <taxon>Clupeidae</taxon>
        <taxon>Alosa</taxon>
    </lineage>
</organism>
<evidence type="ECO:0000256" key="10">
    <source>
        <dbReference type="SAM" id="SignalP"/>
    </source>
</evidence>
<dbReference type="GO" id="GO:0042129">
    <property type="term" value="P:regulation of T cell proliferation"/>
    <property type="evidence" value="ECO:0007669"/>
    <property type="project" value="InterPro"/>
</dbReference>
<comment type="subcellular location">
    <subcellularLocation>
        <location evidence="1">Membrane</location>
        <topology evidence="1">Single-pass type I membrane protein</topology>
    </subcellularLocation>
</comment>
<keyword evidence="12" id="KW-1185">Reference proteome</keyword>
<evidence type="ECO:0000256" key="2">
    <source>
        <dbReference type="ARBA" id="ARBA00022692"/>
    </source>
</evidence>
<dbReference type="PANTHER" id="PTHR11494:SF9">
    <property type="entry name" value="SI:DKEY-1H24.6"/>
    <property type="match status" value="1"/>
</dbReference>
<dbReference type="Gene3D" id="2.60.40.10">
    <property type="entry name" value="Immunoglobulins"/>
    <property type="match status" value="1"/>
</dbReference>
<evidence type="ECO:0000313" key="11">
    <source>
        <dbReference type="EMBL" id="KAG5283069.1"/>
    </source>
</evidence>
<feature type="signal peptide" evidence="10">
    <location>
        <begin position="1"/>
        <end position="25"/>
    </location>
</feature>
<dbReference type="SUPFAM" id="SSF48726">
    <property type="entry name" value="Immunoglobulin"/>
    <property type="match status" value="1"/>
</dbReference>
<evidence type="ECO:0000313" key="12">
    <source>
        <dbReference type="Proteomes" id="UP000823561"/>
    </source>
</evidence>
<dbReference type="GO" id="GO:0009897">
    <property type="term" value="C:external side of plasma membrane"/>
    <property type="evidence" value="ECO:0007669"/>
    <property type="project" value="TreeGrafter"/>
</dbReference>
<evidence type="ECO:0000256" key="8">
    <source>
        <dbReference type="ARBA" id="ARBA00023319"/>
    </source>
</evidence>
<evidence type="ECO:0000256" key="4">
    <source>
        <dbReference type="ARBA" id="ARBA00022989"/>
    </source>
</evidence>
<dbReference type="InterPro" id="IPR013783">
    <property type="entry name" value="Ig-like_fold"/>
</dbReference>
<keyword evidence="7" id="KW-0325">Glycoprotein</keyword>
<dbReference type="GO" id="GO:0050852">
    <property type="term" value="P:T cell receptor signaling pathway"/>
    <property type="evidence" value="ECO:0007669"/>
    <property type="project" value="TreeGrafter"/>
</dbReference>
<protein>
    <submittedName>
        <fullName evidence="11">Uncharacterized protein</fullName>
    </submittedName>
</protein>
<keyword evidence="8" id="KW-0393">Immunoglobulin domain</keyword>
<evidence type="ECO:0000256" key="1">
    <source>
        <dbReference type="ARBA" id="ARBA00004479"/>
    </source>
</evidence>
<dbReference type="EMBL" id="JADWDJ010000003">
    <property type="protein sequence ID" value="KAG5283069.1"/>
    <property type="molecule type" value="Genomic_DNA"/>
</dbReference>
<evidence type="ECO:0000256" key="5">
    <source>
        <dbReference type="ARBA" id="ARBA00023136"/>
    </source>
</evidence>
<evidence type="ECO:0000256" key="6">
    <source>
        <dbReference type="ARBA" id="ARBA00023157"/>
    </source>
</evidence>
<keyword evidence="4 9" id="KW-1133">Transmembrane helix</keyword>
<dbReference type="PANTHER" id="PTHR11494">
    <property type="entry name" value="CYTOTOXIC T-LYMPHOCYTE PROTEIN"/>
    <property type="match status" value="1"/>
</dbReference>
<dbReference type="InterPro" id="IPR036179">
    <property type="entry name" value="Ig-like_dom_sf"/>
</dbReference>
<feature type="chain" id="PRO_5043406101" evidence="10">
    <location>
        <begin position="26"/>
        <end position="236"/>
    </location>
</feature>
<proteinExistence type="predicted"/>
<keyword evidence="2 9" id="KW-0812">Transmembrane</keyword>
<dbReference type="InterPro" id="IPR040216">
    <property type="entry name" value="CTLA4/CD28"/>
</dbReference>
<accession>A0AAV6H6R6</accession>
<gene>
    <name evidence="11" type="ORF">AALO_G00037960</name>
</gene>
<feature type="transmembrane region" description="Helical" evidence="9">
    <location>
        <begin position="175"/>
        <end position="198"/>
    </location>
</feature>
<comment type="caution">
    <text evidence="11">The sequence shown here is derived from an EMBL/GenBank/DDBJ whole genome shotgun (WGS) entry which is preliminary data.</text>
</comment>
<reference evidence="11" key="1">
    <citation type="submission" date="2020-10" db="EMBL/GenBank/DDBJ databases">
        <title>Chromosome-scale genome assembly of the Allis shad, Alosa alosa.</title>
        <authorList>
            <person name="Margot Z."/>
            <person name="Christophe K."/>
            <person name="Cabau C."/>
            <person name="Louis A."/>
            <person name="Berthelot C."/>
            <person name="Parey E."/>
            <person name="Roest Crollius H."/>
            <person name="Montfort J."/>
            <person name="Robinson-Rechavi M."/>
            <person name="Bucao C."/>
            <person name="Bouchez O."/>
            <person name="Gislard M."/>
            <person name="Lluch J."/>
            <person name="Milhes M."/>
            <person name="Lampietro C."/>
            <person name="Lopez Roques C."/>
            <person name="Donnadieu C."/>
            <person name="Braasch I."/>
            <person name="Desvignes T."/>
            <person name="Postlethwait J."/>
            <person name="Bobe J."/>
            <person name="Guiguen Y."/>
        </authorList>
    </citation>
    <scope>NUCLEOTIDE SEQUENCE</scope>
    <source>
        <strain evidence="11">M-15738</strain>
        <tissue evidence="11">Blood</tissue>
    </source>
</reference>
<evidence type="ECO:0000256" key="7">
    <source>
        <dbReference type="ARBA" id="ARBA00023180"/>
    </source>
</evidence>
<dbReference type="Proteomes" id="UP000823561">
    <property type="component" value="Chromosome 3"/>
</dbReference>
<dbReference type="AlphaFoldDB" id="A0AAV6H6R6"/>
<evidence type="ECO:0000256" key="9">
    <source>
        <dbReference type="SAM" id="Phobius"/>
    </source>
</evidence>
<sequence>MAKLRSSGLSTVVSLCLALLLQTRAEDCITSIRVVRHSLSHPANLSCANMEGEERSVLLHKEGPLIHNHTVKGQSDTVAVKEGMYLHIVGHKVWYEISQVTDSDAGVYTCEVKKMYPPPYKAEKRISALITEGHCPDEGQNQARRHLHHGRHGHLNSSHTGCPQTQQDSAPLTQALWPVCCVMLSLLCVVLLVIVLVFGHKLRSNAQRESEYVNTRPADCKRQKGVLRPKWEGLLF</sequence>
<keyword evidence="6" id="KW-1015">Disulfide bond</keyword>
<evidence type="ECO:0000256" key="3">
    <source>
        <dbReference type="ARBA" id="ARBA00022729"/>
    </source>
</evidence>
<keyword evidence="5 9" id="KW-0472">Membrane</keyword>
<keyword evidence="3 10" id="KW-0732">Signal</keyword>
<name>A0AAV6H6R6_9TELE</name>